<feature type="compositionally biased region" description="Low complexity" evidence="1">
    <location>
        <begin position="108"/>
        <end position="118"/>
    </location>
</feature>
<feature type="compositionally biased region" description="Low complexity" evidence="1">
    <location>
        <begin position="14"/>
        <end position="49"/>
    </location>
</feature>
<feature type="compositionally biased region" description="Pro residues" evidence="1">
    <location>
        <begin position="50"/>
        <end position="64"/>
    </location>
</feature>
<feature type="compositionally biased region" description="Polar residues" evidence="1">
    <location>
        <begin position="119"/>
        <end position="137"/>
    </location>
</feature>
<feature type="compositionally biased region" description="Basic and acidic residues" evidence="1">
    <location>
        <begin position="291"/>
        <end position="307"/>
    </location>
</feature>
<sequence>MAKSFDEPRPSVGASSSTSNSDRRASSTSYTLPPLPPSTDSLTTGTSIPAPAPAPLPPIPPPKDPSTMAGPMTPQRKPVLRQKSPLSNEAYFASPASSMPGAFPTSPPEITSPSSSLPDTSFTTHVYASSQPSSPNYKSPKRPSSIRNLLSFKAMRKSYDNTSPEAPSRPQSSAGRSSVSSSQPSLNKKKNGSFWKRKSSLGMSFPAGDDTEARPSTPSATGDIGNEEARSPTPRPASAYPTVEKRKSGTFWRRRSSMGLAAAFGANGTTGGGQNGNGATNGTMNGGHTETNGHKEDITMDERENEKPLPLSPTSDLEKQRSWTPPPQLPAFIGGGGSLGGEDLFKDIN</sequence>
<feature type="compositionally biased region" description="Basic residues" evidence="1">
    <location>
        <begin position="187"/>
        <end position="199"/>
    </location>
</feature>
<accession>A0AA39QVW2</accession>
<organism evidence="2 3">
    <name type="scientific">Cladonia borealis</name>
    <dbReference type="NCBI Taxonomy" id="184061"/>
    <lineage>
        <taxon>Eukaryota</taxon>
        <taxon>Fungi</taxon>
        <taxon>Dikarya</taxon>
        <taxon>Ascomycota</taxon>
        <taxon>Pezizomycotina</taxon>
        <taxon>Lecanoromycetes</taxon>
        <taxon>OSLEUM clade</taxon>
        <taxon>Lecanoromycetidae</taxon>
        <taxon>Lecanorales</taxon>
        <taxon>Lecanorineae</taxon>
        <taxon>Cladoniaceae</taxon>
        <taxon>Cladonia</taxon>
    </lineage>
</organism>
<gene>
    <name evidence="2" type="ORF">JMJ35_008949</name>
</gene>
<evidence type="ECO:0000256" key="1">
    <source>
        <dbReference type="SAM" id="MobiDB-lite"/>
    </source>
</evidence>
<proteinExistence type="predicted"/>
<dbReference type="EMBL" id="JAFEKC020000020">
    <property type="protein sequence ID" value="KAK0508673.1"/>
    <property type="molecule type" value="Genomic_DNA"/>
</dbReference>
<reference evidence="2" key="1">
    <citation type="submission" date="2023-03" db="EMBL/GenBank/DDBJ databases">
        <title>Complete genome of Cladonia borealis.</title>
        <authorList>
            <person name="Park H."/>
        </authorList>
    </citation>
    <scope>NUCLEOTIDE SEQUENCE</scope>
    <source>
        <strain evidence="2">ANT050790</strain>
    </source>
</reference>
<keyword evidence="3" id="KW-1185">Reference proteome</keyword>
<feature type="compositionally biased region" description="Low complexity" evidence="1">
    <location>
        <begin position="166"/>
        <end position="185"/>
    </location>
</feature>
<feature type="compositionally biased region" description="Low complexity" evidence="1">
    <location>
        <begin position="277"/>
        <end position="289"/>
    </location>
</feature>
<evidence type="ECO:0000313" key="2">
    <source>
        <dbReference type="EMBL" id="KAK0508673.1"/>
    </source>
</evidence>
<comment type="caution">
    <text evidence="2">The sequence shown here is derived from an EMBL/GenBank/DDBJ whole genome shotgun (WGS) entry which is preliminary data.</text>
</comment>
<name>A0AA39QVW2_9LECA</name>
<protein>
    <submittedName>
        <fullName evidence="2">Uncharacterized protein</fullName>
    </submittedName>
</protein>
<feature type="region of interest" description="Disordered" evidence="1">
    <location>
        <begin position="1"/>
        <end position="349"/>
    </location>
</feature>
<evidence type="ECO:0000313" key="3">
    <source>
        <dbReference type="Proteomes" id="UP001166286"/>
    </source>
</evidence>
<dbReference type="Proteomes" id="UP001166286">
    <property type="component" value="Unassembled WGS sequence"/>
</dbReference>
<dbReference type="AlphaFoldDB" id="A0AA39QVW2"/>